<dbReference type="STRING" id="398673.A0A2P4ZQ88"/>
<protein>
    <submittedName>
        <fullName evidence="2">Uncharacterized protein</fullName>
    </submittedName>
</protein>
<keyword evidence="3" id="KW-1185">Reference proteome</keyword>
<comment type="caution">
    <text evidence="2">The sequence shown here is derived from an EMBL/GenBank/DDBJ whole genome shotgun (WGS) entry which is preliminary data.</text>
</comment>
<dbReference type="Proteomes" id="UP000054821">
    <property type="component" value="Unassembled WGS sequence"/>
</dbReference>
<evidence type="ECO:0000313" key="3">
    <source>
        <dbReference type="Proteomes" id="UP000054821"/>
    </source>
</evidence>
<proteinExistence type="predicted"/>
<evidence type="ECO:0000256" key="1">
    <source>
        <dbReference type="SAM" id="MobiDB-lite"/>
    </source>
</evidence>
<sequence length="112" mass="13377">MFYTISYNNSSAEVDSVSKMASNHTFGECRQSRLACIECRARKTNAPLTPEPTGQMLWRKHRLPAMSRDRYYMRLSRENKAWHQETKELGSLRQSQQLKEQLRQRDEPQQWR</sequence>
<dbReference type="GeneID" id="29987801"/>
<evidence type="ECO:0000313" key="2">
    <source>
        <dbReference type="EMBL" id="PON26469.1"/>
    </source>
</evidence>
<feature type="region of interest" description="Disordered" evidence="1">
    <location>
        <begin position="83"/>
        <end position="112"/>
    </location>
</feature>
<dbReference type="EMBL" id="JPDN02000013">
    <property type="protein sequence ID" value="PON26469.1"/>
    <property type="molecule type" value="Genomic_DNA"/>
</dbReference>
<reference evidence="2 3" key="1">
    <citation type="journal article" date="2016" name="Genome Announc.">
        <title>Draft Whole-Genome Sequence of Trichoderma gamsii T6085, a Promising Biocontrol Agent of Fusarium Head Blight on Wheat.</title>
        <authorList>
            <person name="Baroncelli R."/>
            <person name="Zapparata A."/>
            <person name="Piaggeschi G."/>
            <person name="Sarrocco S."/>
            <person name="Vannacci G."/>
        </authorList>
    </citation>
    <scope>NUCLEOTIDE SEQUENCE [LARGE SCALE GENOMIC DNA]</scope>
    <source>
        <strain evidence="2 3">T6085</strain>
    </source>
</reference>
<dbReference type="RefSeq" id="XP_024405773.1">
    <property type="nucleotide sequence ID" value="XM_024549433.1"/>
</dbReference>
<dbReference type="AlphaFoldDB" id="A0A2P4ZQ88"/>
<feature type="compositionally biased region" description="Basic and acidic residues" evidence="1">
    <location>
        <begin position="100"/>
        <end position="112"/>
    </location>
</feature>
<gene>
    <name evidence="2" type="ORF">TGAM01_v204479</name>
</gene>
<organism evidence="2 3">
    <name type="scientific">Trichoderma gamsii</name>
    <dbReference type="NCBI Taxonomy" id="398673"/>
    <lineage>
        <taxon>Eukaryota</taxon>
        <taxon>Fungi</taxon>
        <taxon>Dikarya</taxon>
        <taxon>Ascomycota</taxon>
        <taxon>Pezizomycotina</taxon>
        <taxon>Sordariomycetes</taxon>
        <taxon>Hypocreomycetidae</taxon>
        <taxon>Hypocreales</taxon>
        <taxon>Hypocreaceae</taxon>
        <taxon>Trichoderma</taxon>
    </lineage>
</organism>
<accession>A0A2P4ZQ88</accession>
<name>A0A2P4ZQ88_9HYPO</name>